<evidence type="ECO:0000256" key="4">
    <source>
        <dbReference type="ARBA" id="ARBA00022840"/>
    </source>
</evidence>
<keyword evidence="4 9" id="KW-0067">ATP-binding</keyword>
<keyword evidence="3 9" id="KW-0347">Helicase</keyword>
<feature type="non-terminal residue" evidence="12">
    <location>
        <position position="645"/>
    </location>
</feature>
<evidence type="ECO:0000256" key="9">
    <source>
        <dbReference type="PROSITE-ProRule" id="PRU00560"/>
    </source>
</evidence>
<evidence type="ECO:0000256" key="1">
    <source>
        <dbReference type="ARBA" id="ARBA00022741"/>
    </source>
</evidence>
<dbReference type="Pfam" id="PF00580">
    <property type="entry name" value="UvrD-helicase"/>
    <property type="match status" value="1"/>
</dbReference>
<sequence>MGISMLSLYDPKYHIALEASAGTGKTYNLTLRLLNILLKQILPDMPLLPERMQEVVALTFTNKAADEMKERLFEWLKVAMEAEKHLNDEKYALLFALEPDLKLLKEKAKKLYFLLLEHFSLLEISTIDSFMHSIIKLFPFELGLRLDVEIIEEAKERLIFDEALDRVLIEILNKPDLKEGLLELYRQEVISYGLRRWLARTFRSFMAYQSQLEDFKGFEENINAFNLKELEVKAKEAVKEFINTIKPYVKHKTGKKTMEEMENFRSLKEIISNSLFTKTLLNEHNHFKNLPSFCEDAFIRAKSCLKEYVLKTNYYQAKLLFELYKKFYKHYTEIKNQENVITFFDLSLLCYKLLVKENFFEDKRDFFYYRLDRKIKHLLLDEFQDTSVIQWQVFEPIANELVAGIGTKQLPGSFFYVGDKKQAIYRFRGGEAKLFDYVKERFKGYIKEETLPINYRSAGGLVKFVNKIGEYLQKEYDFPFSFQKAKRNDAPYYIYFSLIPPDDEELILGKEILKKIKMLHKAGFSYKDIAILVRRREQAEKILPVLKEADIPIQEETEVLLLKAKSVKAVVSLLHYLNNPKDKLNLMHFLKSIKKDLKDKKIEKIKKEVDLIPLPTLLEKIYNEFNLFSIYNDKLNLLQLMEVAY</sequence>
<keyword evidence="5" id="KW-0413">Isomerase</keyword>
<evidence type="ECO:0000256" key="6">
    <source>
        <dbReference type="ARBA" id="ARBA00034617"/>
    </source>
</evidence>
<comment type="catalytic activity">
    <reaction evidence="6">
        <text>Couples ATP hydrolysis with the unwinding of duplex DNA by translocating in the 3'-5' direction.</text>
        <dbReference type="EC" id="5.6.2.4"/>
    </reaction>
</comment>
<dbReference type="Pfam" id="PF13361">
    <property type="entry name" value="UvrD_C"/>
    <property type="match status" value="1"/>
</dbReference>
<keyword evidence="2 9" id="KW-0378">Hydrolase</keyword>
<evidence type="ECO:0000256" key="2">
    <source>
        <dbReference type="ARBA" id="ARBA00022801"/>
    </source>
</evidence>
<dbReference type="InterPro" id="IPR014017">
    <property type="entry name" value="DNA_helicase_UvrD-like_C"/>
</dbReference>
<organism evidence="12">
    <name type="scientific">Desulfofervidus auxilii</name>
    <dbReference type="NCBI Taxonomy" id="1621989"/>
    <lineage>
        <taxon>Bacteria</taxon>
        <taxon>Pseudomonadati</taxon>
        <taxon>Thermodesulfobacteriota</taxon>
        <taxon>Candidatus Desulfofervidia</taxon>
        <taxon>Candidatus Desulfofervidales</taxon>
        <taxon>Candidatus Desulfofervidaceae</taxon>
        <taxon>Candidatus Desulfofervidus</taxon>
    </lineage>
</organism>
<dbReference type="EC" id="5.6.2.4" evidence="7"/>
<protein>
    <recommendedName>
        <fullName evidence="7">DNA 3'-5' helicase</fullName>
        <ecNumber evidence="7">5.6.2.4</ecNumber>
    </recommendedName>
</protein>
<keyword evidence="1 9" id="KW-0547">Nucleotide-binding</keyword>
<dbReference type="InterPro" id="IPR014016">
    <property type="entry name" value="UvrD-like_ATP-bd"/>
</dbReference>
<dbReference type="GO" id="GO:0016787">
    <property type="term" value="F:hydrolase activity"/>
    <property type="evidence" value="ECO:0007669"/>
    <property type="project" value="UniProtKB-UniRule"/>
</dbReference>
<dbReference type="GO" id="GO:0005829">
    <property type="term" value="C:cytosol"/>
    <property type="evidence" value="ECO:0007669"/>
    <property type="project" value="TreeGrafter"/>
</dbReference>
<comment type="caution">
    <text evidence="12">The sequence shown here is derived from an EMBL/GenBank/DDBJ whole genome shotgun (WGS) entry which is preliminary data.</text>
</comment>
<dbReference type="PANTHER" id="PTHR11070">
    <property type="entry name" value="UVRD / RECB / PCRA DNA HELICASE FAMILY MEMBER"/>
    <property type="match status" value="1"/>
</dbReference>
<gene>
    <name evidence="12" type="ORF">ENG63_04410</name>
</gene>
<dbReference type="GO" id="GO:0005524">
    <property type="term" value="F:ATP binding"/>
    <property type="evidence" value="ECO:0007669"/>
    <property type="project" value="UniProtKB-UniRule"/>
</dbReference>
<dbReference type="InterPro" id="IPR027417">
    <property type="entry name" value="P-loop_NTPase"/>
</dbReference>
<dbReference type="EMBL" id="DRBS01000171">
    <property type="protein sequence ID" value="HDD44087.1"/>
    <property type="molecule type" value="Genomic_DNA"/>
</dbReference>
<dbReference type="AlphaFoldDB" id="A0A7C0Y2D4"/>
<feature type="domain" description="UvrD-like helicase C-terminal" evidence="11">
    <location>
        <begin position="459"/>
        <end position="645"/>
    </location>
</feature>
<dbReference type="PROSITE" id="PS51217">
    <property type="entry name" value="UVRD_HELICASE_CTER"/>
    <property type="match status" value="1"/>
</dbReference>
<dbReference type="Proteomes" id="UP000886289">
    <property type="component" value="Unassembled WGS sequence"/>
</dbReference>
<dbReference type="PANTHER" id="PTHR11070:SF67">
    <property type="entry name" value="DNA 3'-5' HELICASE"/>
    <property type="match status" value="1"/>
</dbReference>
<reference evidence="12" key="1">
    <citation type="journal article" date="2020" name="mSystems">
        <title>Genome- and Community-Level Interaction Insights into Carbon Utilization and Element Cycling Functions of Hydrothermarchaeota in Hydrothermal Sediment.</title>
        <authorList>
            <person name="Zhou Z."/>
            <person name="Liu Y."/>
            <person name="Xu W."/>
            <person name="Pan J."/>
            <person name="Luo Z.H."/>
            <person name="Li M."/>
        </authorList>
    </citation>
    <scope>NUCLEOTIDE SEQUENCE [LARGE SCALE GENOMIC DNA]</scope>
    <source>
        <strain evidence="12">HyVt-233</strain>
    </source>
</reference>
<evidence type="ECO:0000256" key="5">
    <source>
        <dbReference type="ARBA" id="ARBA00023235"/>
    </source>
</evidence>
<dbReference type="GO" id="GO:0003677">
    <property type="term" value="F:DNA binding"/>
    <property type="evidence" value="ECO:0007669"/>
    <property type="project" value="InterPro"/>
</dbReference>
<evidence type="ECO:0000256" key="7">
    <source>
        <dbReference type="ARBA" id="ARBA00034808"/>
    </source>
</evidence>
<dbReference type="SUPFAM" id="SSF52540">
    <property type="entry name" value="P-loop containing nucleoside triphosphate hydrolases"/>
    <property type="match status" value="1"/>
</dbReference>
<accession>A0A7C0Y2D4</accession>
<dbReference type="Gene3D" id="3.40.50.300">
    <property type="entry name" value="P-loop containing nucleotide triphosphate hydrolases"/>
    <property type="match status" value="3"/>
</dbReference>
<feature type="binding site" evidence="9">
    <location>
        <begin position="19"/>
        <end position="26"/>
    </location>
    <ligand>
        <name>ATP</name>
        <dbReference type="ChEBI" id="CHEBI:30616"/>
    </ligand>
</feature>
<dbReference type="PROSITE" id="PS51198">
    <property type="entry name" value="UVRD_HELICASE_ATP_BIND"/>
    <property type="match status" value="1"/>
</dbReference>
<evidence type="ECO:0000259" key="11">
    <source>
        <dbReference type="PROSITE" id="PS51217"/>
    </source>
</evidence>
<evidence type="ECO:0000259" key="10">
    <source>
        <dbReference type="PROSITE" id="PS51198"/>
    </source>
</evidence>
<dbReference type="InterPro" id="IPR000212">
    <property type="entry name" value="DNA_helicase_UvrD/REP"/>
</dbReference>
<dbReference type="Gene3D" id="1.10.486.10">
    <property type="entry name" value="PCRA, domain 4"/>
    <property type="match status" value="1"/>
</dbReference>
<evidence type="ECO:0000313" key="12">
    <source>
        <dbReference type="EMBL" id="HDD44087.1"/>
    </source>
</evidence>
<proteinExistence type="predicted"/>
<dbReference type="GO" id="GO:0000725">
    <property type="term" value="P:recombinational repair"/>
    <property type="evidence" value="ECO:0007669"/>
    <property type="project" value="TreeGrafter"/>
</dbReference>
<dbReference type="GO" id="GO:0043138">
    <property type="term" value="F:3'-5' DNA helicase activity"/>
    <property type="evidence" value="ECO:0007669"/>
    <property type="project" value="UniProtKB-EC"/>
</dbReference>
<evidence type="ECO:0000256" key="3">
    <source>
        <dbReference type="ARBA" id="ARBA00022806"/>
    </source>
</evidence>
<comment type="catalytic activity">
    <reaction evidence="8">
        <text>ATP + H2O = ADP + phosphate + H(+)</text>
        <dbReference type="Rhea" id="RHEA:13065"/>
        <dbReference type="ChEBI" id="CHEBI:15377"/>
        <dbReference type="ChEBI" id="CHEBI:15378"/>
        <dbReference type="ChEBI" id="CHEBI:30616"/>
        <dbReference type="ChEBI" id="CHEBI:43474"/>
        <dbReference type="ChEBI" id="CHEBI:456216"/>
        <dbReference type="EC" id="5.6.2.4"/>
    </reaction>
</comment>
<name>A0A7C0Y2D4_DESA2</name>
<evidence type="ECO:0000256" key="8">
    <source>
        <dbReference type="ARBA" id="ARBA00048988"/>
    </source>
</evidence>
<feature type="domain" description="UvrD-like helicase ATP-binding" evidence="10">
    <location>
        <begin position="1"/>
        <end position="458"/>
    </location>
</feature>